<organism evidence="1 2">
    <name type="scientific">Morganella morganii</name>
    <name type="common">Proteus morganii</name>
    <dbReference type="NCBI Taxonomy" id="582"/>
    <lineage>
        <taxon>Bacteria</taxon>
        <taxon>Pseudomonadati</taxon>
        <taxon>Pseudomonadota</taxon>
        <taxon>Gammaproteobacteria</taxon>
        <taxon>Enterobacterales</taxon>
        <taxon>Morganellaceae</taxon>
        <taxon>Morganella</taxon>
    </lineage>
</organism>
<gene>
    <name evidence="1" type="ORF">UA45_15445</name>
</gene>
<sequence length="61" mass="6511">MVFVNNYHRGVCILLCCSQSGTVNLISDNLNPLSFMAVRLSAGYPGNATDSGIFSGKNTEL</sequence>
<dbReference type="AlphaFoldDB" id="A0A0D8L5C6"/>
<reference evidence="1 2" key="1">
    <citation type="submission" date="2015-02" db="EMBL/GenBank/DDBJ databases">
        <title>Whole genome shotgun sequencing of cultured foodborne pathogen.</title>
        <authorList>
            <person name="Timme R."/>
            <person name="Allard M.W."/>
            <person name="Strain E."/>
            <person name="Evans P.S."/>
            <person name="Brown E."/>
        </authorList>
    </citation>
    <scope>NUCLEOTIDE SEQUENCE [LARGE SCALE GENOMIC DNA]</scope>
    <source>
        <strain evidence="1 2">GCSL-TSO-24</strain>
    </source>
</reference>
<evidence type="ECO:0000313" key="2">
    <source>
        <dbReference type="Proteomes" id="UP000032582"/>
    </source>
</evidence>
<accession>A0A0D8L5C6</accession>
<proteinExistence type="predicted"/>
<dbReference type="PATRIC" id="fig|582.24.peg.4919"/>
<comment type="caution">
    <text evidence="1">The sequence shown here is derived from an EMBL/GenBank/DDBJ whole genome shotgun (WGS) entry which is preliminary data.</text>
</comment>
<dbReference type="Proteomes" id="UP000032582">
    <property type="component" value="Unassembled WGS sequence"/>
</dbReference>
<protein>
    <submittedName>
        <fullName evidence="1">Uncharacterized protein</fullName>
    </submittedName>
</protein>
<evidence type="ECO:0000313" key="1">
    <source>
        <dbReference type="EMBL" id="KJF77002.1"/>
    </source>
</evidence>
<name>A0A0D8L5C6_MORMO</name>
<dbReference type="EMBL" id="JZSH01000211">
    <property type="protein sequence ID" value="KJF77002.1"/>
    <property type="molecule type" value="Genomic_DNA"/>
</dbReference>